<evidence type="ECO:0000313" key="9">
    <source>
        <dbReference type="Proteomes" id="UP000007519"/>
    </source>
</evidence>
<feature type="coiled-coil region" evidence="4">
    <location>
        <begin position="603"/>
        <end position="642"/>
    </location>
</feature>
<gene>
    <name evidence="8" type="ordered locus">SGRA_4204</name>
</gene>
<dbReference type="PANTHER" id="PTHR45641">
    <property type="entry name" value="TETRATRICOPEPTIDE REPEAT PROTEIN (AFU_ORTHOLOGUE AFUA_6G03870)"/>
    <property type="match status" value="1"/>
</dbReference>
<dbReference type="HOGENOM" id="CLU_301850_0_0_10"/>
<keyword evidence="4" id="KW-0175">Coiled coil</keyword>
<reference evidence="8 9" key="1">
    <citation type="journal article" date="2012" name="Stand. Genomic Sci.">
        <title>Complete genome sequencing and analysis of Saprospira grandis str. Lewin, a predatory marine bacterium.</title>
        <authorList>
            <person name="Saw J.H."/>
            <person name="Yuryev A."/>
            <person name="Kanbe M."/>
            <person name="Hou S."/>
            <person name="Young A.G."/>
            <person name="Aizawa S."/>
            <person name="Alam M."/>
        </authorList>
    </citation>
    <scope>NUCLEOTIDE SEQUENCE [LARGE SCALE GENOMIC DNA]</scope>
    <source>
        <strain evidence="8 9">Lewin</strain>
    </source>
</reference>
<dbReference type="InterPro" id="IPR024983">
    <property type="entry name" value="CHAT_dom"/>
</dbReference>
<dbReference type="OrthoDB" id="9771112at2"/>
<accession>H6L8W3</accession>
<dbReference type="SUPFAM" id="SSF48452">
    <property type="entry name" value="TPR-like"/>
    <property type="match status" value="3"/>
</dbReference>
<name>H6L8W3_SAPGL</name>
<evidence type="ECO:0000256" key="4">
    <source>
        <dbReference type="SAM" id="Coils"/>
    </source>
</evidence>
<organism evidence="8 9">
    <name type="scientific">Saprospira grandis (strain Lewin)</name>
    <dbReference type="NCBI Taxonomy" id="984262"/>
    <lineage>
        <taxon>Bacteria</taxon>
        <taxon>Pseudomonadati</taxon>
        <taxon>Bacteroidota</taxon>
        <taxon>Saprospiria</taxon>
        <taxon>Saprospirales</taxon>
        <taxon>Saprospiraceae</taxon>
        <taxon>Saprospira</taxon>
    </lineage>
</organism>
<dbReference type="AlphaFoldDB" id="H6L8W3"/>
<evidence type="ECO:0000256" key="1">
    <source>
        <dbReference type="ARBA" id="ARBA00022737"/>
    </source>
</evidence>
<dbReference type="InterPro" id="IPR019734">
    <property type="entry name" value="TPR_rpt"/>
</dbReference>
<dbReference type="RefSeq" id="WP_015694494.1">
    <property type="nucleotide sequence ID" value="NC_016940.1"/>
</dbReference>
<dbReference type="PANTHER" id="PTHR45641:SF19">
    <property type="entry name" value="NEPHROCYSTIN-3"/>
    <property type="match status" value="1"/>
</dbReference>
<dbReference type="PROSITE" id="PS50005">
    <property type="entry name" value="TPR"/>
    <property type="match status" value="3"/>
</dbReference>
<evidence type="ECO:0000256" key="6">
    <source>
        <dbReference type="SAM" id="SignalP"/>
    </source>
</evidence>
<dbReference type="SMART" id="SM00028">
    <property type="entry name" value="TPR"/>
    <property type="match status" value="7"/>
</dbReference>
<evidence type="ECO:0000256" key="2">
    <source>
        <dbReference type="ARBA" id="ARBA00022803"/>
    </source>
</evidence>
<keyword evidence="2 3" id="KW-0802">TPR repeat</keyword>
<dbReference type="Pfam" id="PF13424">
    <property type="entry name" value="TPR_12"/>
    <property type="match status" value="3"/>
</dbReference>
<feature type="chain" id="PRO_5003604098" evidence="6">
    <location>
        <begin position="18"/>
        <end position="1085"/>
    </location>
</feature>
<keyword evidence="9" id="KW-1185">Reference proteome</keyword>
<dbReference type="eggNOG" id="COG4995">
    <property type="taxonomic scope" value="Bacteria"/>
</dbReference>
<evidence type="ECO:0000313" key="8">
    <source>
        <dbReference type="EMBL" id="AFC26919.1"/>
    </source>
</evidence>
<sequence length="1085" mass="123566">MKFLLPLLFFLPLCLFAQISEQSFEKMADKGEYEAMVQLAQEQLKMSHISPQDKARLQFFLAWGLDEGPGDDSLALSQYLAAENWQKNAPQALKEYAETLGLLGFFYSQKRSDFEQALIRFEALEQAYNRLGEADSLKVDNEINLAYSLRMLERMQEAEQRYKNLAQRLLKQPKAAHQDLVRVYKELANLALEQDQVDQALQLFQQALQLAKENFGPESKAYASQLNSLATYYYRLSFYEEAEPLLLEALKIYKTQNIQDKKYAAALGNLGALYIELDRLHDALPLMQEAAEMEKALLGEDNLDYATSLNNMGAVYMRLGEFEKSLAAVKQSVAIIKKAKGSSHGSYVNNLSNLAYVYTVAEKYELADAAYREVLAWVRQHRGEKSLTYARILYDYAILWEKKGDMEKAIALNREILSIQQAILGPDNPKLLRSKNSLAIYLFANEQDEEALDYIDQVVRHCTNKNVGLAAEEQWQQQVLEHAPVQNTDLLKSLGLYYDYLQRKQPQDYKNRLEQIEQTAISLLENERKNMSAEADKLRSLQAQQKWVLLASKQAMQEKNYLRAFSFSDFNKTVLLRQHLAQKAGRSLSKLPKEWQEKQAKLIDNWKELRIAAQKTAEQSEKDSLLRAANTAKLKIDELRLELAQKYPQLAQLEEIKPLDIQALQKELRANEALINYMVTPEKIYAFLLPKEGELIAKELPIQLEDLNKSINDFRKSLSDYPFIQSDSLKARTLYLQEGQLLYQQLLAPILGEQKQFDQLLIIPDAALAHIPFEALLRAAPQDNSSYAELPYLVKDYAIYYNYSLALWQENKQQQPKNNGQFLGFAASYEGQAGATSALRSMQEQRLRSHLSPLPAARQEIDFLAQEFSGQFFYDSLANEANFKRLAPNFSVIHLAMHGLLRPRQPLLSALAFSENNDSVENNFLEAHEIAKLDLNSDLLVLSACETGLGKFEQGNGVASLARSFMYAKVPALLVSLWQVNDVSTAYLMQAYYKNLAEGQSKSKALQAAKLQYLSNAEGIAQHPAFWAAFIQLGADHPIKLSPGFWSSKLMLLATVFASGLSILILLYIILRWKKKDQKAGLYQK</sequence>
<evidence type="ECO:0000256" key="3">
    <source>
        <dbReference type="PROSITE-ProRule" id="PRU00339"/>
    </source>
</evidence>
<feature type="transmembrane region" description="Helical" evidence="5">
    <location>
        <begin position="1050"/>
        <end position="1071"/>
    </location>
</feature>
<evidence type="ECO:0000256" key="5">
    <source>
        <dbReference type="SAM" id="Phobius"/>
    </source>
</evidence>
<feature type="repeat" description="TPR" evidence="3">
    <location>
        <begin position="306"/>
        <end position="339"/>
    </location>
</feature>
<feature type="domain" description="CHAT" evidence="7">
    <location>
        <begin position="738"/>
        <end position="1034"/>
    </location>
</feature>
<evidence type="ECO:0000259" key="7">
    <source>
        <dbReference type="Pfam" id="PF12770"/>
    </source>
</evidence>
<dbReference type="Proteomes" id="UP000007519">
    <property type="component" value="Chromosome"/>
</dbReference>
<proteinExistence type="predicted"/>
<feature type="repeat" description="TPR" evidence="3">
    <location>
        <begin position="264"/>
        <end position="297"/>
    </location>
</feature>
<feature type="signal peptide" evidence="6">
    <location>
        <begin position="1"/>
        <end position="17"/>
    </location>
</feature>
<dbReference type="Pfam" id="PF12770">
    <property type="entry name" value="CHAT"/>
    <property type="match status" value="1"/>
</dbReference>
<keyword evidence="6" id="KW-0732">Signal</keyword>
<keyword evidence="5" id="KW-1133">Transmembrane helix</keyword>
<protein>
    <submittedName>
        <fullName evidence="8">TPR repeat-containing protein</fullName>
    </submittedName>
</protein>
<keyword evidence="1" id="KW-0677">Repeat</keyword>
<feature type="repeat" description="TPR" evidence="3">
    <location>
        <begin position="181"/>
        <end position="214"/>
    </location>
</feature>
<dbReference type="Gene3D" id="1.25.40.10">
    <property type="entry name" value="Tetratricopeptide repeat domain"/>
    <property type="match status" value="2"/>
</dbReference>
<keyword evidence="5" id="KW-0472">Membrane</keyword>
<dbReference type="STRING" id="984262.SGRA_4204"/>
<keyword evidence="5" id="KW-0812">Transmembrane</keyword>
<dbReference type="EMBL" id="CP002831">
    <property type="protein sequence ID" value="AFC26919.1"/>
    <property type="molecule type" value="Genomic_DNA"/>
</dbReference>
<dbReference type="eggNOG" id="COG0457">
    <property type="taxonomic scope" value="Bacteria"/>
</dbReference>
<dbReference type="KEGG" id="sgn:SGRA_4204"/>
<dbReference type="InterPro" id="IPR011990">
    <property type="entry name" value="TPR-like_helical_dom_sf"/>
</dbReference>